<proteinExistence type="predicted"/>
<dbReference type="EMBL" id="CAUYUJ010007113">
    <property type="protein sequence ID" value="CAK0819617.1"/>
    <property type="molecule type" value="Genomic_DNA"/>
</dbReference>
<reference evidence="2" key="1">
    <citation type="submission" date="2023-10" db="EMBL/GenBank/DDBJ databases">
        <authorList>
            <person name="Chen Y."/>
            <person name="Shah S."/>
            <person name="Dougan E. K."/>
            <person name="Thang M."/>
            <person name="Chan C."/>
        </authorList>
    </citation>
    <scope>NUCLEOTIDE SEQUENCE [LARGE SCALE GENOMIC DNA]</scope>
</reference>
<evidence type="ECO:0000256" key="1">
    <source>
        <dbReference type="SAM" id="MobiDB-lite"/>
    </source>
</evidence>
<evidence type="ECO:0000313" key="2">
    <source>
        <dbReference type="EMBL" id="CAK0819617.1"/>
    </source>
</evidence>
<gene>
    <name evidence="2" type="ORF">PCOR1329_LOCUS21565</name>
</gene>
<protein>
    <submittedName>
        <fullName evidence="2">Uncharacterized protein</fullName>
    </submittedName>
</protein>
<name>A0ABN9RLS0_9DINO</name>
<comment type="caution">
    <text evidence="2">The sequence shown here is derived from an EMBL/GenBank/DDBJ whole genome shotgun (WGS) entry which is preliminary data.</text>
</comment>
<evidence type="ECO:0000313" key="3">
    <source>
        <dbReference type="Proteomes" id="UP001189429"/>
    </source>
</evidence>
<organism evidence="2 3">
    <name type="scientific">Prorocentrum cordatum</name>
    <dbReference type="NCBI Taxonomy" id="2364126"/>
    <lineage>
        <taxon>Eukaryota</taxon>
        <taxon>Sar</taxon>
        <taxon>Alveolata</taxon>
        <taxon>Dinophyceae</taxon>
        <taxon>Prorocentrales</taxon>
        <taxon>Prorocentraceae</taxon>
        <taxon>Prorocentrum</taxon>
    </lineage>
</organism>
<sequence length="300" mass="30620">MLAGVRAAASAGGRRTSPASAAARLAAALARGAPASGAPPELPAGLAPPRAARSALGALAPARGLFSLALPSTAGLAPARAARPALGGLALARGLVTLALPATAGLARLPPRAPCGVARAPALLVPGAAPAALGVRLLGGAPSEKKRNKLKMKKHRYIRNVKAVRYVSCIPQYLGPLGPWPGWLRRQGPRGGGGQKQASSCATVPPPEVEQQPHWPSTILAVRTWGGARGACLLEEWMPPKKALLPPKEPCQEPPIPSGQLPIPSQKTAPLSAHLVFGRAVGKPMLAVFLSRGVPRHPTS</sequence>
<dbReference type="Proteomes" id="UP001189429">
    <property type="component" value="Unassembled WGS sequence"/>
</dbReference>
<accession>A0ABN9RLS0</accession>
<keyword evidence="3" id="KW-1185">Reference proteome</keyword>
<feature type="region of interest" description="Disordered" evidence="1">
    <location>
        <begin position="186"/>
        <end position="212"/>
    </location>
</feature>